<organism evidence="5 6">
    <name type="scientific">Pyxicephalus adspersus</name>
    <name type="common">African bullfrog</name>
    <dbReference type="NCBI Taxonomy" id="30357"/>
    <lineage>
        <taxon>Eukaryota</taxon>
        <taxon>Metazoa</taxon>
        <taxon>Chordata</taxon>
        <taxon>Craniata</taxon>
        <taxon>Vertebrata</taxon>
        <taxon>Euteleostomi</taxon>
        <taxon>Amphibia</taxon>
        <taxon>Batrachia</taxon>
        <taxon>Anura</taxon>
        <taxon>Neobatrachia</taxon>
        <taxon>Ranoidea</taxon>
        <taxon>Pyxicephalidae</taxon>
        <taxon>Pyxicephalinae</taxon>
        <taxon>Pyxicephalus</taxon>
    </lineage>
</organism>
<evidence type="ECO:0000256" key="1">
    <source>
        <dbReference type="ARBA" id="ARBA00004687"/>
    </source>
</evidence>
<feature type="transmembrane region" description="Helical" evidence="3">
    <location>
        <begin position="63"/>
        <end position="82"/>
    </location>
</feature>
<keyword evidence="3" id="KW-0812">Transmembrane</keyword>
<protein>
    <recommendedName>
        <fullName evidence="4">Phosphatidylinositol N-acetylglucosaminyltransferase subunit H conserved domain-containing protein</fullName>
    </recommendedName>
</protein>
<evidence type="ECO:0000313" key="5">
    <source>
        <dbReference type="EMBL" id="DBA21648.1"/>
    </source>
</evidence>
<proteinExistence type="inferred from homology"/>
<comment type="pathway">
    <text evidence="1">Glycolipid biosynthesis; glycosylphosphatidylinositol-anchor biosynthesis.</text>
</comment>
<dbReference type="Proteomes" id="UP001181693">
    <property type="component" value="Unassembled WGS sequence"/>
</dbReference>
<comment type="similarity">
    <text evidence="2">Belongs to the PIGH family.</text>
</comment>
<keyword evidence="3" id="KW-0472">Membrane</keyword>
<dbReference type="InterPro" id="IPR044215">
    <property type="entry name" value="PIG-H"/>
</dbReference>
<evidence type="ECO:0000259" key="4">
    <source>
        <dbReference type="Pfam" id="PF10181"/>
    </source>
</evidence>
<keyword evidence="3" id="KW-1133">Transmembrane helix</keyword>
<dbReference type="PANTHER" id="PTHR15231">
    <property type="entry name" value="PHOSPHATIDYLINOSITOL N-ACETYLGLUCOSAMINYLTRANSFERASE SUBUNIT H"/>
    <property type="match status" value="1"/>
</dbReference>
<name>A0AAV3A7N1_PYXAD</name>
<evidence type="ECO:0000256" key="2">
    <source>
        <dbReference type="ARBA" id="ARBA00009610"/>
    </source>
</evidence>
<sequence>MEGKVYSDIHGEEIRLQQHSYSDTCQEFTVIRPKISFRSLTGCTCAVWLAAYGVFYYTQHSAVLSAAILCTILGLLLYLHLVKIDQESLLLLGSLGLQKSLTFASGRESTVFLEMCRVQDVIINEAISMSRVHYNLCILLRDPADPQGPSQVIPVFQGSQPRLECLVEIYRSCQEILSKRSQ</sequence>
<evidence type="ECO:0000256" key="3">
    <source>
        <dbReference type="SAM" id="Phobius"/>
    </source>
</evidence>
<gene>
    <name evidence="5" type="ORF">GDO54_018257</name>
</gene>
<feature type="transmembrane region" description="Helical" evidence="3">
    <location>
        <begin position="37"/>
        <end position="57"/>
    </location>
</feature>
<evidence type="ECO:0000313" key="6">
    <source>
        <dbReference type="Proteomes" id="UP001181693"/>
    </source>
</evidence>
<keyword evidence="6" id="KW-1185">Reference proteome</keyword>
<dbReference type="PANTHER" id="PTHR15231:SF1">
    <property type="entry name" value="PHOSPHATIDYLINOSITOL N-ACETYLGLUCOSAMINYLTRANSFERASE SUBUNIT H"/>
    <property type="match status" value="1"/>
</dbReference>
<dbReference type="EMBL" id="DYDO01000007">
    <property type="protein sequence ID" value="DBA21648.1"/>
    <property type="molecule type" value="Genomic_DNA"/>
</dbReference>
<comment type="caution">
    <text evidence="5">The sequence shown here is derived from an EMBL/GenBank/DDBJ whole genome shotgun (WGS) entry which is preliminary data.</text>
</comment>
<dbReference type="InterPro" id="IPR019328">
    <property type="entry name" value="PIGH-H_dom"/>
</dbReference>
<feature type="domain" description="Phosphatidylinositol N-acetylglucosaminyltransferase subunit H conserved" evidence="4">
    <location>
        <begin position="88"/>
        <end position="157"/>
    </location>
</feature>
<dbReference type="GO" id="GO:0006506">
    <property type="term" value="P:GPI anchor biosynthetic process"/>
    <property type="evidence" value="ECO:0007669"/>
    <property type="project" value="InterPro"/>
</dbReference>
<dbReference type="Pfam" id="PF10181">
    <property type="entry name" value="PIG-H"/>
    <property type="match status" value="1"/>
</dbReference>
<accession>A0AAV3A7N1</accession>
<reference evidence="5" key="1">
    <citation type="thesis" date="2020" institute="ProQuest LLC" country="789 East Eisenhower Parkway, Ann Arbor, MI, USA">
        <title>Comparative Genomics and Chromosome Evolution.</title>
        <authorList>
            <person name="Mudd A.B."/>
        </authorList>
    </citation>
    <scope>NUCLEOTIDE SEQUENCE</scope>
    <source>
        <strain evidence="5">1538</strain>
        <tissue evidence="5">Blood</tissue>
    </source>
</reference>
<dbReference type="GO" id="GO:0000506">
    <property type="term" value="C:glycosylphosphatidylinositol-N-acetylglucosaminyltransferase (GPI-GnT) complex"/>
    <property type="evidence" value="ECO:0007669"/>
    <property type="project" value="InterPro"/>
</dbReference>
<dbReference type="AlphaFoldDB" id="A0AAV3A7N1"/>